<evidence type="ECO:0000313" key="4">
    <source>
        <dbReference type="Proteomes" id="UP001162483"/>
    </source>
</evidence>
<dbReference type="InterPro" id="IPR002919">
    <property type="entry name" value="TIL_dom"/>
</dbReference>
<dbReference type="Pfam" id="PF01826">
    <property type="entry name" value="TIL"/>
    <property type="match status" value="1"/>
</dbReference>
<keyword evidence="1" id="KW-1015">Disulfide bond</keyword>
<keyword evidence="4" id="KW-1185">Reference proteome</keyword>
<dbReference type="SUPFAM" id="SSF57567">
    <property type="entry name" value="Serine protease inhibitors"/>
    <property type="match status" value="1"/>
</dbReference>
<dbReference type="PANTHER" id="PTHR11339">
    <property type="entry name" value="EXTRACELLULAR MATRIX GLYCOPROTEIN RELATED"/>
    <property type="match status" value="1"/>
</dbReference>
<evidence type="ECO:0000313" key="3">
    <source>
        <dbReference type="EMBL" id="CAI9582298.1"/>
    </source>
</evidence>
<organism evidence="3 4">
    <name type="scientific">Staurois parvus</name>
    <dbReference type="NCBI Taxonomy" id="386267"/>
    <lineage>
        <taxon>Eukaryota</taxon>
        <taxon>Metazoa</taxon>
        <taxon>Chordata</taxon>
        <taxon>Craniata</taxon>
        <taxon>Vertebrata</taxon>
        <taxon>Euteleostomi</taxon>
        <taxon>Amphibia</taxon>
        <taxon>Batrachia</taxon>
        <taxon>Anura</taxon>
        <taxon>Neobatrachia</taxon>
        <taxon>Ranoidea</taxon>
        <taxon>Ranidae</taxon>
        <taxon>Staurois</taxon>
    </lineage>
</organism>
<dbReference type="CDD" id="cd19941">
    <property type="entry name" value="TIL"/>
    <property type="match status" value="1"/>
</dbReference>
<dbReference type="Gene3D" id="2.10.25.10">
    <property type="entry name" value="Laminin"/>
    <property type="match status" value="1"/>
</dbReference>
<dbReference type="Proteomes" id="UP001162483">
    <property type="component" value="Unassembled WGS sequence"/>
</dbReference>
<gene>
    <name evidence="3" type="ORF">SPARVUS_LOCUS9641349</name>
</gene>
<proteinExistence type="predicted"/>
<dbReference type="EMBL" id="CATNWA010015352">
    <property type="protein sequence ID" value="CAI9582298.1"/>
    <property type="molecule type" value="Genomic_DNA"/>
</dbReference>
<feature type="non-terminal residue" evidence="3">
    <location>
        <position position="136"/>
    </location>
</feature>
<name>A0ABN9ECB0_9NEOB</name>
<protein>
    <recommendedName>
        <fullName evidence="2">TIL domain-containing protein</fullName>
    </recommendedName>
</protein>
<sequence length="136" mass="15231">GCPESRSCPADLQYKSCAPCPQTCSDLTNKRSCHGDEHCVPGCWCPDGLLMDNMNHCVRPEECPCDVEGATYWPGQLVKANCQICTCQEGQMKQCRPNPECTVNCGWSAWSPWVESVWVHVECMSIQWSFRSPNNP</sequence>
<feature type="domain" description="TIL" evidence="2">
    <location>
        <begin position="8"/>
        <end position="63"/>
    </location>
</feature>
<comment type="caution">
    <text evidence="3">The sequence shown here is derived from an EMBL/GenBank/DDBJ whole genome shotgun (WGS) entry which is preliminary data.</text>
</comment>
<feature type="non-terminal residue" evidence="3">
    <location>
        <position position="1"/>
    </location>
</feature>
<evidence type="ECO:0000259" key="2">
    <source>
        <dbReference type="Pfam" id="PF01826"/>
    </source>
</evidence>
<dbReference type="InterPro" id="IPR050780">
    <property type="entry name" value="Mucin_vWF_Thrombospondin_sf"/>
</dbReference>
<accession>A0ABN9ECB0</accession>
<reference evidence="3" key="1">
    <citation type="submission" date="2023-05" db="EMBL/GenBank/DDBJ databases">
        <authorList>
            <person name="Stuckert A."/>
        </authorList>
    </citation>
    <scope>NUCLEOTIDE SEQUENCE</scope>
</reference>
<evidence type="ECO:0000256" key="1">
    <source>
        <dbReference type="ARBA" id="ARBA00023157"/>
    </source>
</evidence>
<dbReference type="InterPro" id="IPR036084">
    <property type="entry name" value="Ser_inhib-like_sf"/>
</dbReference>